<evidence type="ECO:0000256" key="2">
    <source>
        <dbReference type="ARBA" id="ARBA00020357"/>
    </source>
</evidence>
<feature type="region of interest" description="Disordered" evidence="5">
    <location>
        <begin position="137"/>
        <end position="198"/>
    </location>
</feature>
<dbReference type="InterPro" id="IPR036028">
    <property type="entry name" value="SH3-like_dom_sf"/>
</dbReference>
<feature type="compositionally biased region" description="Low complexity" evidence="5">
    <location>
        <begin position="516"/>
        <end position="530"/>
    </location>
</feature>
<dbReference type="AlphaFoldDB" id="I1CA83"/>
<dbReference type="SUPFAM" id="SSF50044">
    <property type="entry name" value="SH3-domain"/>
    <property type="match status" value="2"/>
</dbReference>
<dbReference type="GO" id="GO:0042802">
    <property type="term" value="F:identical protein binding"/>
    <property type="evidence" value="ECO:0007669"/>
    <property type="project" value="InterPro"/>
</dbReference>
<feature type="compositionally biased region" description="Polar residues" evidence="5">
    <location>
        <begin position="570"/>
        <end position="625"/>
    </location>
</feature>
<dbReference type="GO" id="GO:0030674">
    <property type="term" value="F:protein-macromolecule adaptor activity"/>
    <property type="evidence" value="ECO:0007669"/>
    <property type="project" value="InterPro"/>
</dbReference>
<dbReference type="Proteomes" id="UP000009138">
    <property type="component" value="Unassembled WGS sequence"/>
</dbReference>
<dbReference type="EMBL" id="CH476738">
    <property type="protein sequence ID" value="EIE85363.1"/>
    <property type="molecule type" value="Genomic_DNA"/>
</dbReference>
<dbReference type="Pfam" id="PF00018">
    <property type="entry name" value="SH3_1"/>
    <property type="match status" value="1"/>
</dbReference>
<dbReference type="InterPro" id="IPR013761">
    <property type="entry name" value="SAM/pointed_sf"/>
</dbReference>
<feature type="compositionally biased region" description="Polar residues" evidence="5">
    <location>
        <begin position="538"/>
        <end position="548"/>
    </location>
</feature>
<accession>I1CA83</accession>
<feature type="compositionally biased region" description="Polar residues" evidence="5">
    <location>
        <begin position="434"/>
        <end position="445"/>
    </location>
</feature>
<dbReference type="Gene3D" id="1.10.150.50">
    <property type="entry name" value="Transcription Factor, Ets-1"/>
    <property type="match status" value="1"/>
</dbReference>
<dbReference type="STRING" id="246409.I1CA83"/>
<dbReference type="InterPro" id="IPR001452">
    <property type="entry name" value="SH3_domain"/>
</dbReference>
<feature type="compositionally biased region" description="Basic and acidic residues" evidence="5">
    <location>
        <begin position="137"/>
        <end position="169"/>
    </location>
</feature>
<feature type="region of interest" description="Disordered" evidence="5">
    <location>
        <begin position="653"/>
        <end position="689"/>
    </location>
</feature>
<evidence type="ECO:0000313" key="7">
    <source>
        <dbReference type="EMBL" id="EIE85363.1"/>
    </source>
</evidence>
<name>I1CA83_RHIO9</name>
<feature type="domain" description="SH3" evidence="6">
    <location>
        <begin position="48"/>
        <end position="109"/>
    </location>
</feature>
<gene>
    <name evidence="7" type="ORF">RO3G_10073</name>
</gene>
<dbReference type="OMA" id="QANSFGH"/>
<dbReference type="GO" id="GO:0043130">
    <property type="term" value="F:ubiquitin binding"/>
    <property type="evidence" value="ECO:0007669"/>
    <property type="project" value="InterPro"/>
</dbReference>
<dbReference type="SMART" id="SM00326">
    <property type="entry name" value="SH3"/>
    <property type="match status" value="1"/>
</dbReference>
<dbReference type="OrthoDB" id="5971719at2759"/>
<dbReference type="Gene3D" id="2.30.30.40">
    <property type="entry name" value="SH3 Domains"/>
    <property type="match status" value="2"/>
</dbReference>
<proteinExistence type="inferred from homology"/>
<keyword evidence="8" id="KW-1185">Reference proteome</keyword>
<dbReference type="InParanoid" id="I1CA83"/>
<evidence type="ECO:0000256" key="4">
    <source>
        <dbReference type="PROSITE-ProRule" id="PRU00192"/>
    </source>
</evidence>
<dbReference type="VEuPathDB" id="FungiDB:RO3G_10073"/>
<evidence type="ECO:0000256" key="5">
    <source>
        <dbReference type="SAM" id="MobiDB-lite"/>
    </source>
</evidence>
<evidence type="ECO:0000259" key="6">
    <source>
        <dbReference type="PROSITE" id="PS50002"/>
    </source>
</evidence>
<dbReference type="GeneID" id="93617039"/>
<feature type="region of interest" description="Disordered" evidence="5">
    <location>
        <begin position="491"/>
        <end position="625"/>
    </location>
</feature>
<comment type="similarity">
    <text evidence="1">Belongs to the SLA1 family.</text>
</comment>
<feature type="compositionally biased region" description="Polar residues" evidence="5">
    <location>
        <begin position="178"/>
        <end position="190"/>
    </location>
</feature>
<evidence type="ECO:0000313" key="8">
    <source>
        <dbReference type="Proteomes" id="UP000009138"/>
    </source>
</evidence>
<dbReference type="PROSITE" id="PS50002">
    <property type="entry name" value="SH3"/>
    <property type="match status" value="2"/>
</dbReference>
<evidence type="ECO:0000256" key="3">
    <source>
        <dbReference type="ARBA" id="ARBA00022443"/>
    </source>
</evidence>
<dbReference type="Gene3D" id="2.30.30.700">
    <property type="entry name" value="SLA1 homology domain 1"/>
    <property type="match status" value="1"/>
</dbReference>
<keyword evidence="3 4" id="KW-0728">SH3 domain</keyword>
<feature type="compositionally biased region" description="Polar residues" evidence="5">
    <location>
        <begin position="506"/>
        <end position="515"/>
    </location>
</feature>
<dbReference type="Pfam" id="PF03983">
    <property type="entry name" value="SHD1"/>
    <property type="match status" value="1"/>
</dbReference>
<dbReference type="eggNOG" id="ENOG502QQC3">
    <property type="taxonomic scope" value="Eukaryota"/>
</dbReference>
<feature type="compositionally biased region" description="Polar residues" evidence="5">
    <location>
        <begin position="409"/>
        <end position="419"/>
    </location>
</feature>
<evidence type="ECO:0000256" key="1">
    <source>
        <dbReference type="ARBA" id="ARBA00007948"/>
    </source>
</evidence>
<organism evidence="7 8">
    <name type="scientific">Rhizopus delemar (strain RA 99-880 / ATCC MYA-4621 / FGSC 9543 / NRRL 43880)</name>
    <name type="common">Mucormycosis agent</name>
    <name type="synonym">Rhizopus arrhizus var. delemar</name>
    <dbReference type="NCBI Taxonomy" id="246409"/>
    <lineage>
        <taxon>Eukaryota</taxon>
        <taxon>Fungi</taxon>
        <taxon>Fungi incertae sedis</taxon>
        <taxon>Mucoromycota</taxon>
        <taxon>Mucoromycotina</taxon>
        <taxon>Mucoromycetes</taxon>
        <taxon>Mucorales</taxon>
        <taxon>Mucorineae</taxon>
        <taxon>Rhizopodaceae</taxon>
        <taxon>Rhizopus</taxon>
    </lineage>
</organism>
<reference evidence="7 8" key="1">
    <citation type="journal article" date="2009" name="PLoS Genet.">
        <title>Genomic analysis of the basal lineage fungus Rhizopus oryzae reveals a whole-genome duplication.</title>
        <authorList>
            <person name="Ma L.-J."/>
            <person name="Ibrahim A.S."/>
            <person name="Skory C."/>
            <person name="Grabherr M.G."/>
            <person name="Burger G."/>
            <person name="Butler M."/>
            <person name="Elias M."/>
            <person name="Idnurm A."/>
            <person name="Lang B.F."/>
            <person name="Sone T."/>
            <person name="Abe A."/>
            <person name="Calvo S.E."/>
            <person name="Corrochano L.M."/>
            <person name="Engels R."/>
            <person name="Fu J."/>
            <person name="Hansberg W."/>
            <person name="Kim J.-M."/>
            <person name="Kodira C.D."/>
            <person name="Koehrsen M.J."/>
            <person name="Liu B."/>
            <person name="Miranda-Saavedra D."/>
            <person name="O'Leary S."/>
            <person name="Ortiz-Castellanos L."/>
            <person name="Poulter R."/>
            <person name="Rodriguez-Romero J."/>
            <person name="Ruiz-Herrera J."/>
            <person name="Shen Y.-Q."/>
            <person name="Zeng Q."/>
            <person name="Galagan J."/>
            <person name="Birren B.W."/>
            <person name="Cuomo C.A."/>
            <person name="Wickes B.L."/>
        </authorList>
    </citation>
    <scope>NUCLEOTIDE SEQUENCE [LARGE SCALE GENOMIC DNA]</scope>
    <source>
        <strain evidence="8">RA 99-880 / ATCC MYA-4621 / FGSC 9543 / NRRL 43880</strain>
    </source>
</reference>
<dbReference type="RefSeq" id="XP_067520759.1">
    <property type="nucleotide sequence ID" value="XM_067664658.1"/>
</dbReference>
<dbReference type="InterPro" id="IPR007131">
    <property type="entry name" value="SHD1"/>
</dbReference>
<feature type="region of interest" description="Disordered" evidence="5">
    <location>
        <begin position="404"/>
        <end position="445"/>
    </location>
</feature>
<protein>
    <recommendedName>
        <fullName evidence="2">Actin cytoskeleton-regulatory complex protein SLA1</fullName>
    </recommendedName>
</protein>
<dbReference type="GO" id="GO:0008092">
    <property type="term" value="F:cytoskeletal protein binding"/>
    <property type="evidence" value="ECO:0007669"/>
    <property type="project" value="InterPro"/>
</dbReference>
<sequence length="689" mass="77670">MTLYDKDDQDWYLAETKGGEIGLVPSNYVEESIISVSADTTNVSTPICDSKWAIALYNFDPQDKEETQLKEHEQVLVVDYVSNHDWWTIEHKDGTSGIVPATYLKFQDEYEAQLEKGKEEEKKRIEEEEIRRIARMKEEEEKEKSRQAEAERRRKMQEEAKQREIETKKRQAAALAASSENNSPRRSQISAPLPPVNAPLEPDATRIRWWTDRTGAFKVEAQLLAYSNGKIKLFKTNGVKIDVPVEKMCIDDLKYVEQETGQKLLDDNVPLSHFSRGFSWFDYFKKINIPYEASARYAKAFEKATLGERDIERLTYGRMKSLGMAENHVRRFQRFIETNQVEPLSDDENSRPKLKVKKSVTFGPVTYIEDHAVIEVSDDEDGNYINHDAQWQIDQDEMLARKLQEQENEQNGRAQSTMRSVGLHRRGSLKKIQPTPSHSTPKNVEFTGFNQTRQEILKPIPAQPLQPSTVQHNLPISQPQIMPASSNTALLTSQSGFDDDAWTPRPSHSPSTKPLTFNTTSFTNSVVNNTPPQPPQRSIPQTSQQSLADPQPFAKWGESPSPAGHLSVSAPATTNSPLVFSQPNSFANQNNLQPLQQSTGNTHNSLTTGNNSFIGSSPSLQHQQLTQFASSSPYLQHSTNNLSMHNVSIPIQSGLSPSMTSQPPINVNPLQPQLTAASASTRNWENARS</sequence>
<feature type="domain" description="SH3" evidence="6">
    <location>
        <begin position="1"/>
        <end position="34"/>
    </location>
</feature>